<dbReference type="InterPro" id="IPR000847">
    <property type="entry name" value="LysR_HTH_N"/>
</dbReference>
<evidence type="ECO:0000256" key="1">
    <source>
        <dbReference type="ARBA" id="ARBA00009437"/>
    </source>
</evidence>
<comment type="similarity">
    <text evidence="1">Belongs to the LysR transcriptional regulatory family.</text>
</comment>
<dbReference type="GO" id="GO:0006351">
    <property type="term" value="P:DNA-templated transcription"/>
    <property type="evidence" value="ECO:0007669"/>
    <property type="project" value="TreeGrafter"/>
</dbReference>
<dbReference type="AlphaFoldDB" id="A0A2S9K1B5"/>
<dbReference type="Proteomes" id="UP000238589">
    <property type="component" value="Unassembled WGS sequence"/>
</dbReference>
<protein>
    <submittedName>
        <fullName evidence="6">LysR family transcriptional regulator</fullName>
    </submittedName>
</protein>
<dbReference type="Gene3D" id="1.10.10.10">
    <property type="entry name" value="Winged helix-like DNA-binding domain superfamily/Winged helix DNA-binding domain"/>
    <property type="match status" value="1"/>
</dbReference>
<dbReference type="SUPFAM" id="SSF53850">
    <property type="entry name" value="Periplasmic binding protein-like II"/>
    <property type="match status" value="1"/>
</dbReference>
<evidence type="ECO:0000256" key="3">
    <source>
        <dbReference type="ARBA" id="ARBA00023125"/>
    </source>
</evidence>
<dbReference type="GO" id="GO:0043565">
    <property type="term" value="F:sequence-specific DNA binding"/>
    <property type="evidence" value="ECO:0007669"/>
    <property type="project" value="TreeGrafter"/>
</dbReference>
<gene>
    <name evidence="6" type="ORF">C6P64_15595</name>
</gene>
<reference evidence="6 7" key="1">
    <citation type="submission" date="2018-03" db="EMBL/GenBank/DDBJ databases">
        <title>Comparative genomics illustrates the genes involved in a hyperalkaliphilic mechanisms of Serpentinomonas isolated from highly-alkaline calcium-rich serpentinized springs.</title>
        <authorList>
            <person name="Suzuki S."/>
            <person name="Ishii S."/>
            <person name="Walworth N."/>
            <person name="Bird L."/>
            <person name="Kuenen J.G."/>
            <person name="Nealson K.H."/>
        </authorList>
    </citation>
    <scope>NUCLEOTIDE SEQUENCE [LARGE SCALE GENOMIC DNA]</scope>
    <source>
        <strain evidence="6 7">P1</strain>
    </source>
</reference>
<dbReference type="RefSeq" id="WP_105749471.1">
    <property type="nucleotide sequence ID" value="NZ_PVLQ01000083.1"/>
</dbReference>
<keyword evidence="3" id="KW-0238">DNA-binding</keyword>
<dbReference type="PROSITE" id="PS50931">
    <property type="entry name" value="HTH_LYSR"/>
    <property type="match status" value="1"/>
</dbReference>
<organism evidence="6 7">
    <name type="scientific">Malikia granosa</name>
    <dbReference type="NCBI Taxonomy" id="263067"/>
    <lineage>
        <taxon>Bacteria</taxon>
        <taxon>Pseudomonadati</taxon>
        <taxon>Pseudomonadota</taxon>
        <taxon>Betaproteobacteria</taxon>
        <taxon>Burkholderiales</taxon>
        <taxon>Comamonadaceae</taxon>
        <taxon>Malikia</taxon>
    </lineage>
</organism>
<dbReference type="InterPro" id="IPR005119">
    <property type="entry name" value="LysR_subst-bd"/>
</dbReference>
<dbReference type="PANTHER" id="PTHR30537:SF26">
    <property type="entry name" value="GLYCINE CLEAVAGE SYSTEM TRANSCRIPTIONAL ACTIVATOR"/>
    <property type="match status" value="1"/>
</dbReference>
<dbReference type="Pfam" id="PF03466">
    <property type="entry name" value="LysR_substrate"/>
    <property type="match status" value="1"/>
</dbReference>
<dbReference type="PANTHER" id="PTHR30537">
    <property type="entry name" value="HTH-TYPE TRANSCRIPTIONAL REGULATOR"/>
    <property type="match status" value="1"/>
</dbReference>
<dbReference type="SUPFAM" id="SSF46785">
    <property type="entry name" value="Winged helix' DNA-binding domain"/>
    <property type="match status" value="1"/>
</dbReference>
<accession>A0A2S9K1B5</accession>
<dbReference type="PRINTS" id="PR00039">
    <property type="entry name" value="HTHLYSR"/>
</dbReference>
<evidence type="ECO:0000256" key="4">
    <source>
        <dbReference type="ARBA" id="ARBA00023163"/>
    </source>
</evidence>
<dbReference type="InterPro" id="IPR036390">
    <property type="entry name" value="WH_DNA-bd_sf"/>
</dbReference>
<evidence type="ECO:0000313" key="6">
    <source>
        <dbReference type="EMBL" id="PRD64221.1"/>
    </source>
</evidence>
<proteinExistence type="inferred from homology"/>
<comment type="caution">
    <text evidence="6">The sequence shown here is derived from an EMBL/GenBank/DDBJ whole genome shotgun (WGS) entry which is preliminary data.</text>
</comment>
<feature type="domain" description="HTH lysR-type" evidence="5">
    <location>
        <begin position="6"/>
        <end position="63"/>
    </location>
</feature>
<dbReference type="FunFam" id="3.40.190.10:FF:000017">
    <property type="entry name" value="Glycine cleavage system transcriptional activator"/>
    <property type="match status" value="1"/>
</dbReference>
<dbReference type="OrthoDB" id="9178397at2"/>
<keyword evidence="4" id="KW-0804">Transcription</keyword>
<dbReference type="InterPro" id="IPR036388">
    <property type="entry name" value="WH-like_DNA-bd_sf"/>
</dbReference>
<evidence type="ECO:0000313" key="7">
    <source>
        <dbReference type="Proteomes" id="UP000238589"/>
    </source>
</evidence>
<dbReference type="Gene3D" id="3.40.190.10">
    <property type="entry name" value="Periplasmic binding protein-like II"/>
    <property type="match status" value="2"/>
</dbReference>
<sequence length="317" mass="34758">MRRKLPSTQALICFVAAARHQSFTRAAQELFLTQGAVSRQVATLEESLGVELFRRTQHGMTLTPAGADYARQVAQRLDALERDTLDLMGRRGQGESVTLAVVPTLATRWLIPRLPTLAREQPELTVHIDAQTRPFLFGDTGVDAAIFAGTDDQVRQWAGTRALSLFEEVVVPVCSPALLRGRSELSPAALAELPLLQQSTRPDAWRQWFESQGVDALRAMAGPRYEQYSMQVAAAANGLGVALMPTLLIEAELASGSLVVASAHPVLSRRSYYLVQPDLPERPALTLFKSWLLAKAAQQQTQPPGWRRPQTDKEAAG</sequence>
<keyword evidence="7" id="KW-1185">Reference proteome</keyword>
<name>A0A2S9K1B5_9BURK</name>
<dbReference type="InterPro" id="IPR058163">
    <property type="entry name" value="LysR-type_TF_proteobact-type"/>
</dbReference>
<dbReference type="EMBL" id="PVLQ01000083">
    <property type="protein sequence ID" value="PRD64221.1"/>
    <property type="molecule type" value="Genomic_DNA"/>
</dbReference>
<dbReference type="Pfam" id="PF00126">
    <property type="entry name" value="HTH_1"/>
    <property type="match status" value="1"/>
</dbReference>
<dbReference type="FunFam" id="1.10.10.10:FF:000038">
    <property type="entry name" value="Glycine cleavage system transcriptional activator"/>
    <property type="match status" value="1"/>
</dbReference>
<dbReference type="GO" id="GO:0003700">
    <property type="term" value="F:DNA-binding transcription factor activity"/>
    <property type="evidence" value="ECO:0007669"/>
    <property type="project" value="InterPro"/>
</dbReference>
<evidence type="ECO:0000256" key="2">
    <source>
        <dbReference type="ARBA" id="ARBA00023015"/>
    </source>
</evidence>
<keyword evidence="2" id="KW-0805">Transcription regulation</keyword>
<evidence type="ECO:0000259" key="5">
    <source>
        <dbReference type="PROSITE" id="PS50931"/>
    </source>
</evidence>